<dbReference type="Gene3D" id="3.90.1570.10">
    <property type="entry name" value="tt1808, chain A"/>
    <property type="match status" value="1"/>
</dbReference>
<protein>
    <submittedName>
        <fullName evidence="2">Uma2 family endonuclease</fullName>
    </submittedName>
</protein>
<keyword evidence="2" id="KW-0540">Nuclease</keyword>
<keyword evidence="2" id="KW-0378">Hydrolase</keyword>
<dbReference type="Pfam" id="PF05685">
    <property type="entry name" value="Uma2"/>
    <property type="match status" value="1"/>
</dbReference>
<dbReference type="RefSeq" id="WP_096446224.1">
    <property type="nucleotide sequence ID" value="NZ_JBHSOG010000023.1"/>
</dbReference>
<reference evidence="3" key="1">
    <citation type="journal article" date="2019" name="Int. J. Syst. Evol. Microbiol.">
        <title>The Global Catalogue of Microorganisms (GCM) 10K type strain sequencing project: providing services to taxonomists for standard genome sequencing and annotation.</title>
        <authorList>
            <consortium name="The Broad Institute Genomics Platform"/>
            <consortium name="The Broad Institute Genome Sequencing Center for Infectious Disease"/>
            <person name="Wu L."/>
            <person name="Ma J."/>
        </authorList>
    </citation>
    <scope>NUCLEOTIDE SEQUENCE [LARGE SCALE GENOMIC DNA]</scope>
    <source>
        <strain evidence="3">SHR3</strain>
    </source>
</reference>
<keyword evidence="2" id="KW-0255">Endonuclease</keyword>
<accession>A0ABW1AP86</accession>
<evidence type="ECO:0000313" key="2">
    <source>
        <dbReference type="EMBL" id="MFC5769014.1"/>
    </source>
</evidence>
<gene>
    <name evidence="2" type="ORF">ACFPTN_06480</name>
</gene>
<dbReference type="CDD" id="cd06260">
    <property type="entry name" value="DUF820-like"/>
    <property type="match status" value="1"/>
</dbReference>
<organism evidence="2 3">
    <name type="scientific">Thauera sinica</name>
    <dbReference type="NCBI Taxonomy" id="2665146"/>
    <lineage>
        <taxon>Bacteria</taxon>
        <taxon>Pseudomonadati</taxon>
        <taxon>Pseudomonadota</taxon>
        <taxon>Betaproteobacteria</taxon>
        <taxon>Rhodocyclales</taxon>
        <taxon>Zoogloeaceae</taxon>
        <taxon>Thauera</taxon>
    </lineage>
</organism>
<proteinExistence type="predicted"/>
<keyword evidence="3" id="KW-1185">Reference proteome</keyword>
<evidence type="ECO:0000313" key="3">
    <source>
        <dbReference type="Proteomes" id="UP001595974"/>
    </source>
</evidence>
<sequence length="186" mass="21422">MALPQPTPPFTAEDYLLWEEQQPEKHEYVHGETFAMDGASRRHVTISGNVFAALDAALEGTPCRTYMADMKLRAEADEAYFYPDVLVTCDAEDHKAEQFMRAPTLVVEVLSPATAAYDRGDKFAAYRRIPSLKEFVLIDPDRRRIEHYRRTQETVWELHEIEPEAPLVLPGLEVTIPWDRIFRNVD</sequence>
<evidence type="ECO:0000259" key="1">
    <source>
        <dbReference type="Pfam" id="PF05685"/>
    </source>
</evidence>
<dbReference type="InterPro" id="IPR008538">
    <property type="entry name" value="Uma2"/>
</dbReference>
<dbReference type="EMBL" id="JBHSOG010000023">
    <property type="protein sequence ID" value="MFC5769014.1"/>
    <property type="molecule type" value="Genomic_DNA"/>
</dbReference>
<dbReference type="InterPro" id="IPR012296">
    <property type="entry name" value="Nuclease_put_TT1808"/>
</dbReference>
<dbReference type="Proteomes" id="UP001595974">
    <property type="component" value="Unassembled WGS sequence"/>
</dbReference>
<dbReference type="InterPro" id="IPR011335">
    <property type="entry name" value="Restrct_endonuc-II-like"/>
</dbReference>
<feature type="domain" description="Putative restriction endonuclease" evidence="1">
    <location>
        <begin position="13"/>
        <end position="175"/>
    </location>
</feature>
<dbReference type="PANTHER" id="PTHR36558:SF1">
    <property type="entry name" value="RESTRICTION ENDONUCLEASE DOMAIN-CONTAINING PROTEIN-RELATED"/>
    <property type="match status" value="1"/>
</dbReference>
<name>A0ABW1AP86_9RHOO</name>
<dbReference type="GO" id="GO:0004519">
    <property type="term" value="F:endonuclease activity"/>
    <property type="evidence" value="ECO:0007669"/>
    <property type="project" value="UniProtKB-KW"/>
</dbReference>
<dbReference type="PANTHER" id="PTHR36558">
    <property type="entry name" value="GLR1098 PROTEIN"/>
    <property type="match status" value="1"/>
</dbReference>
<dbReference type="SUPFAM" id="SSF52980">
    <property type="entry name" value="Restriction endonuclease-like"/>
    <property type="match status" value="1"/>
</dbReference>
<comment type="caution">
    <text evidence="2">The sequence shown here is derived from an EMBL/GenBank/DDBJ whole genome shotgun (WGS) entry which is preliminary data.</text>
</comment>